<dbReference type="Proteomes" id="UP000653358">
    <property type="component" value="Unassembled WGS sequence"/>
</dbReference>
<evidence type="ECO:0000313" key="1">
    <source>
        <dbReference type="EMBL" id="MBC3798039.1"/>
    </source>
</evidence>
<organism evidence="1 2">
    <name type="scientific">Acetobacterium tundrae</name>
    <dbReference type="NCBI Taxonomy" id="132932"/>
    <lineage>
        <taxon>Bacteria</taxon>
        <taxon>Bacillati</taxon>
        <taxon>Bacillota</taxon>
        <taxon>Clostridia</taxon>
        <taxon>Eubacteriales</taxon>
        <taxon>Eubacteriaceae</taxon>
        <taxon>Acetobacterium</taxon>
    </lineage>
</organism>
<reference evidence="1 2" key="1">
    <citation type="journal article" date="2020" name="mSystems">
        <title>Defining Genomic and Predicted Metabolic Features of the Acetobacterium Genus.</title>
        <authorList>
            <person name="Ross D.E."/>
            <person name="Marshall C.W."/>
            <person name="Gulliver D."/>
            <person name="May H.D."/>
            <person name="Norman R.S."/>
        </authorList>
    </citation>
    <scope>NUCLEOTIDE SEQUENCE [LARGE SCALE GENOMIC DNA]</scope>
    <source>
        <strain evidence="1 2">DSM 9173</strain>
    </source>
</reference>
<dbReference type="EMBL" id="WJBB01000019">
    <property type="protein sequence ID" value="MBC3798039.1"/>
    <property type="molecule type" value="Genomic_DNA"/>
</dbReference>
<evidence type="ECO:0008006" key="3">
    <source>
        <dbReference type="Google" id="ProtNLM"/>
    </source>
</evidence>
<comment type="caution">
    <text evidence="1">The sequence shown here is derived from an EMBL/GenBank/DDBJ whole genome shotgun (WGS) entry which is preliminary data.</text>
</comment>
<keyword evidence="2" id="KW-1185">Reference proteome</keyword>
<name>A0ABR6WNH4_9FIRM</name>
<dbReference type="RefSeq" id="WP_148603693.1">
    <property type="nucleotide sequence ID" value="NZ_RXYB01000010.1"/>
</dbReference>
<accession>A0ABR6WNH4</accession>
<evidence type="ECO:0000313" key="2">
    <source>
        <dbReference type="Proteomes" id="UP000653358"/>
    </source>
</evidence>
<proteinExistence type="predicted"/>
<sequence length="327" mass="37078">MSRIRIIKTNRRNIQRESITKSQMSAEGIKALEQLDECINTDSPALIKFLVGRFRAMQDIISYEDLRDAFLSGNLDESKIDEWRQAYSQLITDIILPAWRESMDQASINQEDLKDFKWDNFSDNVKRFTQTRTADLITKVTDQQKDAIASLTERVTTGEFTADELAKAIRPTIGLNAPQQKANANYYAHVKAQLTKDNPKITEAEAESKAREAALKYAEKQQRYRAQMIAENEIALAYKTGVQEAMHQAVDQGVMKLNVKTWVTAGTELVCEECGALNGITIKLDDHFRIGGFITHHDGYYTIEGGRETEVDGHAHVKCKCACTYHY</sequence>
<protein>
    <recommendedName>
        <fullName evidence="3">Phage head morphogenesis domain-containing protein</fullName>
    </recommendedName>
</protein>
<gene>
    <name evidence="1" type="ORF">GH807_13400</name>
</gene>